<dbReference type="EMBL" id="JAUHJS010000011">
    <property type="protein sequence ID" value="MDN4167050.1"/>
    <property type="molecule type" value="Genomic_DNA"/>
</dbReference>
<dbReference type="InterPro" id="IPR003735">
    <property type="entry name" value="Metal_Tscrpt_repr"/>
</dbReference>
<protein>
    <submittedName>
        <fullName evidence="2">Metal-sensing transcriptional repressor</fullName>
    </submittedName>
</protein>
<comment type="caution">
    <text evidence="2">The sequence shown here is derived from an EMBL/GenBank/DDBJ whole genome shotgun (WGS) entry which is preliminary data.</text>
</comment>
<dbReference type="Gene3D" id="1.20.58.1000">
    <property type="entry name" value="Metal-sensitive repressor, helix protomer"/>
    <property type="match status" value="1"/>
</dbReference>
<evidence type="ECO:0000313" key="2">
    <source>
        <dbReference type="EMBL" id="MDN4167050.1"/>
    </source>
</evidence>
<evidence type="ECO:0000313" key="3">
    <source>
        <dbReference type="Proteomes" id="UP001168552"/>
    </source>
</evidence>
<comment type="similarity">
    <text evidence="1">Belongs to the FrmR/RcnR family.</text>
</comment>
<proteinExistence type="inferred from homology"/>
<reference evidence="2" key="1">
    <citation type="submission" date="2023-06" db="EMBL/GenBank/DDBJ databases">
        <title>Cytophagales bacterium Strain LB-30, isolated from soil.</title>
        <authorList>
            <person name="Liu B."/>
        </authorList>
    </citation>
    <scope>NUCLEOTIDE SEQUENCE</scope>
    <source>
        <strain evidence="2">LB-30</strain>
    </source>
</reference>
<dbReference type="Pfam" id="PF02583">
    <property type="entry name" value="Trns_repr_metal"/>
    <property type="match status" value="1"/>
</dbReference>
<name>A0ABT8F993_9BACT</name>
<dbReference type="Proteomes" id="UP001168552">
    <property type="component" value="Unassembled WGS sequence"/>
</dbReference>
<evidence type="ECO:0000256" key="1">
    <source>
        <dbReference type="ARBA" id="ARBA00005260"/>
    </source>
</evidence>
<dbReference type="InterPro" id="IPR038390">
    <property type="entry name" value="Metal_Tscrpt_repr_sf"/>
</dbReference>
<gene>
    <name evidence="2" type="ORF">QWY31_16180</name>
</gene>
<keyword evidence="3" id="KW-1185">Reference proteome</keyword>
<organism evidence="2 3">
    <name type="scientific">Shiella aurantiaca</name>
    <dbReference type="NCBI Taxonomy" id="3058365"/>
    <lineage>
        <taxon>Bacteria</taxon>
        <taxon>Pseudomonadati</taxon>
        <taxon>Bacteroidota</taxon>
        <taxon>Cytophagia</taxon>
        <taxon>Cytophagales</taxon>
        <taxon>Shiellaceae</taxon>
        <taxon>Shiella</taxon>
    </lineage>
</organism>
<sequence>MIPHDLTQSIKVSLKTANGQLGFILSKIDDEDQVENILLQLKAVQAMLAKTTYELLDETYRKALAEKISSAYQSCPGNCGNEETIERLRTLFPEFKLEEVPEKLREARTVEGELKKFLSEKSLDTPSPRN</sequence>
<accession>A0ABT8F993</accession>
<dbReference type="RefSeq" id="WP_320005589.1">
    <property type="nucleotide sequence ID" value="NZ_JAUHJS010000011.1"/>
</dbReference>